<dbReference type="EMBL" id="LR899011">
    <property type="protein sequence ID" value="CAD7085143.1"/>
    <property type="molecule type" value="Genomic_DNA"/>
</dbReference>
<accession>A0A7R8UQG9</accession>
<dbReference type="Gene3D" id="3.30.420.10">
    <property type="entry name" value="Ribonuclease H-like superfamily/Ribonuclease H"/>
    <property type="match status" value="1"/>
</dbReference>
<keyword evidence="2" id="KW-1185">Reference proteome</keyword>
<dbReference type="InterPro" id="IPR052338">
    <property type="entry name" value="Transposase_5"/>
</dbReference>
<dbReference type="InParanoid" id="A0A7R8UQG9"/>
<proteinExistence type="predicted"/>
<sequence length="128" mass="15240">MNAAHYQQMICLHFPAYGFECAALNWQFQQDNAPIHVARSTLAYFEQRGIRRFNNWPSPDMNIIENVWSILARKVYENGRQYSNKDKLKEAIRVAWANIPYDKFRSLCDNFPRRIIALHDARGKWTKY</sequence>
<reference evidence="1 2" key="1">
    <citation type="submission" date="2020-11" db="EMBL/GenBank/DDBJ databases">
        <authorList>
            <person name="Wallbank WR R."/>
            <person name="Pardo Diaz C."/>
            <person name="Kozak K."/>
            <person name="Martin S."/>
            <person name="Jiggins C."/>
            <person name="Moest M."/>
            <person name="Warren A I."/>
            <person name="Generalovic N T."/>
            <person name="Byers J.R.P. K."/>
            <person name="Montejo-Kovacevich G."/>
            <person name="Yen C E."/>
        </authorList>
    </citation>
    <scope>NUCLEOTIDE SEQUENCE [LARGE SCALE GENOMIC DNA]</scope>
</reference>
<dbReference type="PANTHER" id="PTHR23022:SF129">
    <property type="entry name" value="TRANSPOSABLE ELEMENT TC3 TRANSPOSASE"/>
    <property type="match status" value="1"/>
</dbReference>
<dbReference type="AlphaFoldDB" id="A0A7R8UQG9"/>
<protein>
    <recommendedName>
        <fullName evidence="3">Tc1-like transposase DDE domain-containing protein</fullName>
    </recommendedName>
</protein>
<dbReference type="PANTHER" id="PTHR23022">
    <property type="entry name" value="TRANSPOSABLE ELEMENT-RELATED"/>
    <property type="match status" value="1"/>
</dbReference>
<evidence type="ECO:0000313" key="1">
    <source>
        <dbReference type="EMBL" id="CAD7085143.1"/>
    </source>
</evidence>
<name>A0A7R8UQG9_HERIL</name>
<dbReference type="InterPro" id="IPR036397">
    <property type="entry name" value="RNaseH_sf"/>
</dbReference>
<evidence type="ECO:0008006" key="3">
    <source>
        <dbReference type="Google" id="ProtNLM"/>
    </source>
</evidence>
<evidence type="ECO:0000313" key="2">
    <source>
        <dbReference type="Proteomes" id="UP000594454"/>
    </source>
</evidence>
<organism evidence="1 2">
    <name type="scientific">Hermetia illucens</name>
    <name type="common">Black soldier fly</name>
    <dbReference type="NCBI Taxonomy" id="343691"/>
    <lineage>
        <taxon>Eukaryota</taxon>
        <taxon>Metazoa</taxon>
        <taxon>Ecdysozoa</taxon>
        <taxon>Arthropoda</taxon>
        <taxon>Hexapoda</taxon>
        <taxon>Insecta</taxon>
        <taxon>Pterygota</taxon>
        <taxon>Neoptera</taxon>
        <taxon>Endopterygota</taxon>
        <taxon>Diptera</taxon>
        <taxon>Brachycera</taxon>
        <taxon>Stratiomyomorpha</taxon>
        <taxon>Stratiomyidae</taxon>
        <taxon>Hermetiinae</taxon>
        <taxon>Hermetia</taxon>
    </lineage>
</organism>
<dbReference type="GO" id="GO:0003676">
    <property type="term" value="F:nucleic acid binding"/>
    <property type="evidence" value="ECO:0007669"/>
    <property type="project" value="InterPro"/>
</dbReference>
<dbReference type="Proteomes" id="UP000594454">
    <property type="component" value="Chromosome 3"/>
</dbReference>
<gene>
    <name evidence="1" type="ORF">HERILL_LOCUS8006</name>
</gene>